<evidence type="ECO:0000313" key="2">
    <source>
        <dbReference type="EMBL" id="CAE2192269.1"/>
    </source>
</evidence>
<sequence>MPRAVVHRHVEKPVHNALENFQRFMLDNPMTSLRNKMSDLNVSAYSKSPRRVKTGNPSEHTRMSMDRTERYDKSNTLPPQSAMFASEPPSSSPRVDRLAPIRKQRKDGHDLDQSSEPGLTARLMTMTSNPLSGDLRYEAGYSELQAAFERAYQKMLHEQQPSVVDTILSTAWNPAAKRSAMSRTFFKKEQDKSSSWDTRAPVYEKKTFYDSLEDTHCRRVVTNMKLKQILHKTRPQSEHLLQMRLLEERQSKESGYLKKRGKGRRSKRRGQELWVETLQRFMQTSKDQKKDEMLTRIAAQPQQGRSGAPSHHSDEAAEAEERREEGSAAAREAAEEGGMQDHWERTETDPAPTGGEPEAMAGGEEEGERRPPGSIEELKSVWMQAKEGGAIQLKALSTMIMKEENRVEAFEYIKEELESLWKLLAVPLKERKFVRASCMRQPSPTNFAHLLYQASRWVEYEQQVRRACEVIYRREILLLDLLDHMALAGPVPDETLQAKLADFYSLSHEGIEEVRRTSSEYPGNWREGVLLQDYVKKVRADVVEVSKKTQQQHRSPAEEEDVKKNEQVDIIHGKVKLAAGLVMESVHREAEEYMKLLAREVQQMHGRKVTMPPP</sequence>
<feature type="region of interest" description="Disordered" evidence="1">
    <location>
        <begin position="43"/>
        <end position="96"/>
    </location>
</feature>
<feature type="compositionally biased region" description="Low complexity" evidence="1">
    <location>
        <begin position="350"/>
        <end position="362"/>
    </location>
</feature>
<feature type="compositionally biased region" description="Basic and acidic residues" evidence="1">
    <location>
        <begin position="555"/>
        <end position="565"/>
    </location>
</feature>
<dbReference type="EMBL" id="HBKN01001827">
    <property type="protein sequence ID" value="CAE2192269.1"/>
    <property type="molecule type" value="Transcribed_RNA"/>
</dbReference>
<feature type="compositionally biased region" description="Basic and acidic residues" evidence="1">
    <location>
        <begin position="59"/>
        <end position="73"/>
    </location>
</feature>
<dbReference type="AlphaFoldDB" id="A0A7S4H9U6"/>
<proteinExistence type="predicted"/>
<feature type="region of interest" description="Disordered" evidence="1">
    <location>
        <begin position="546"/>
        <end position="565"/>
    </location>
</feature>
<reference evidence="2" key="1">
    <citation type="submission" date="2021-01" db="EMBL/GenBank/DDBJ databases">
        <authorList>
            <person name="Corre E."/>
            <person name="Pelletier E."/>
            <person name="Niang G."/>
            <person name="Scheremetjew M."/>
            <person name="Finn R."/>
            <person name="Kale V."/>
            <person name="Holt S."/>
            <person name="Cochrane G."/>
            <person name="Meng A."/>
            <person name="Brown T."/>
            <person name="Cohen L."/>
        </authorList>
    </citation>
    <scope>NUCLEOTIDE SEQUENCE</scope>
    <source>
        <strain evidence="2">CCMP 2712</strain>
    </source>
</reference>
<evidence type="ECO:0000256" key="1">
    <source>
        <dbReference type="SAM" id="MobiDB-lite"/>
    </source>
</evidence>
<protein>
    <submittedName>
        <fullName evidence="2">Uncharacterized protein</fullName>
    </submittedName>
</protein>
<accession>A0A7S4H9U6</accession>
<feature type="region of interest" description="Disordered" evidence="1">
    <location>
        <begin position="299"/>
        <end position="372"/>
    </location>
</feature>
<name>A0A7S4H9U6_GUITH</name>
<feature type="compositionally biased region" description="Basic and acidic residues" evidence="1">
    <location>
        <begin position="339"/>
        <end position="348"/>
    </location>
</feature>
<gene>
    <name evidence="2" type="ORF">GTHE00462_LOCUS1580</name>
</gene>
<feature type="compositionally biased region" description="Basic and acidic residues" evidence="1">
    <location>
        <begin position="311"/>
        <end position="326"/>
    </location>
</feature>
<organism evidence="2">
    <name type="scientific">Guillardia theta</name>
    <name type="common">Cryptophyte</name>
    <name type="synonym">Cryptomonas phi</name>
    <dbReference type="NCBI Taxonomy" id="55529"/>
    <lineage>
        <taxon>Eukaryota</taxon>
        <taxon>Cryptophyceae</taxon>
        <taxon>Pyrenomonadales</taxon>
        <taxon>Geminigeraceae</taxon>
        <taxon>Guillardia</taxon>
    </lineage>
</organism>
<feature type="region of interest" description="Disordered" evidence="1">
    <location>
        <begin position="252"/>
        <end position="271"/>
    </location>
</feature>
<feature type="compositionally biased region" description="Basic residues" evidence="1">
    <location>
        <begin position="257"/>
        <end position="268"/>
    </location>
</feature>